<dbReference type="EMBL" id="PIET01000516">
    <property type="protein sequence ID" value="PLM60787.1"/>
    <property type="molecule type" value="Genomic_DNA"/>
</dbReference>
<evidence type="ECO:0000313" key="3">
    <source>
        <dbReference type="EMBL" id="PLM60787.1"/>
    </source>
</evidence>
<dbReference type="RefSeq" id="WP_048262843.1">
    <property type="nucleotide sequence ID" value="NZ_ABVZTX020000014.1"/>
</dbReference>
<reference evidence="3 6" key="1">
    <citation type="submission" date="2017-11" db="EMBL/GenBank/DDBJ databases">
        <authorList>
            <person name="Han C.G."/>
        </authorList>
    </citation>
    <scope>NUCLEOTIDE SEQUENCE [LARGE SCALE GENOMIC DNA]</scope>
    <source>
        <strain evidence="3 6">A2</strain>
    </source>
</reference>
<accession>A0A2J4ZCM9</accession>
<dbReference type="GO" id="GO:0007155">
    <property type="term" value="P:cell adhesion"/>
    <property type="evidence" value="ECO:0007669"/>
    <property type="project" value="InterPro"/>
</dbReference>
<dbReference type="EMBL" id="JARTTH020000001">
    <property type="protein sequence ID" value="MEC6051575.1"/>
    <property type="molecule type" value="Genomic_DNA"/>
</dbReference>
<dbReference type="Proteomes" id="UP000234661">
    <property type="component" value="Unassembled WGS sequence"/>
</dbReference>
<dbReference type="EMBL" id="UGJR01000002">
    <property type="protein sequence ID" value="STR39124.1"/>
    <property type="molecule type" value="Genomic_DNA"/>
</dbReference>
<evidence type="ECO:0000313" key="6">
    <source>
        <dbReference type="Proteomes" id="UP000234661"/>
    </source>
</evidence>
<dbReference type="InterPro" id="IPR036937">
    <property type="entry name" value="Adhesion_dom_fimbrial_sf"/>
</dbReference>
<proteinExistence type="predicted"/>
<dbReference type="AlphaFoldDB" id="A0A2J4ZCM9"/>
<dbReference type="GO" id="GO:0009289">
    <property type="term" value="C:pilus"/>
    <property type="evidence" value="ECO:0007669"/>
    <property type="project" value="InterPro"/>
</dbReference>
<reference evidence="2" key="6">
    <citation type="submission" date="2024-01" db="EMBL/GenBank/DDBJ databases">
        <authorList>
            <person name="Macesic N."/>
        </authorList>
    </citation>
    <scope>NUCLEOTIDE SEQUENCE</scope>
    <source>
        <strain evidence="2">CPO078</strain>
    </source>
</reference>
<protein>
    <recommendedName>
        <fullName evidence="8">Fimbrial protein</fullName>
    </recommendedName>
</protein>
<keyword evidence="1" id="KW-0732">Signal</keyword>
<dbReference type="Proteomes" id="UP000255050">
    <property type="component" value="Unassembled WGS sequence"/>
</dbReference>
<reference evidence="3 6" key="2">
    <citation type="submission" date="2018-01" db="EMBL/GenBank/DDBJ databases">
        <title>Genomic study of Klebsiella pneumoniae.</title>
        <authorList>
            <person name="Yang Y."/>
            <person name="Bicalho R."/>
        </authorList>
    </citation>
    <scope>NUCLEOTIDE SEQUENCE [LARGE SCALE GENOMIC DNA]</scope>
    <source>
        <strain evidence="3 6">A2</strain>
    </source>
</reference>
<reference evidence="5" key="4">
    <citation type="submission" date="2022-08" db="EMBL/GenBank/DDBJ databases">
        <title>Genomic characterization and comparative genomic analysis of a strain of klebsiella michiganensis carrying blaKPC-2 isolated from the blood of children with very preterm bloodstream infection.</title>
        <authorList>
            <person name="Zhang N."/>
        </authorList>
    </citation>
    <scope>NUCLEOTIDE SEQUENCE</scope>
    <source>
        <strain evidence="5">BSI-KPN166</strain>
    </source>
</reference>
<sequence length="284" mass="29432">MKKKLFQAALAAAMIVPVSVPVYGENYRWKTVTAVRLVPFGTGTEWIITTGDITVSSGSVSLDTPANLGSNGGLLVANALTANGDFWGTSDVATSYPPPGVPYKGTWREVLNASVDSVRNQISIRNYSVVGGSSTVCFGYTLREANGNFNFSDLVYPPGAGSGINCMTAPPLNEWCAMSVPQVTLSFGTLMLDQAAGKTADSTVGVSCTSSSVSYVLKLQTGNTYIPLSNGMRANLGLGAANSAPGNTTYSGSQSSLRLRGTLAGTPTSTGAFNGTGVMMVVYN</sequence>
<dbReference type="EMBL" id="CP102103">
    <property type="protein sequence ID" value="UWZ76678.1"/>
    <property type="molecule type" value="Genomic_DNA"/>
</dbReference>
<organism evidence="3 6">
    <name type="scientific">Klebsiella michiganensis</name>
    <dbReference type="NCBI Taxonomy" id="1134687"/>
    <lineage>
        <taxon>Bacteria</taxon>
        <taxon>Pseudomonadati</taxon>
        <taxon>Pseudomonadota</taxon>
        <taxon>Gammaproteobacteria</taxon>
        <taxon>Enterobacterales</taxon>
        <taxon>Enterobacteriaceae</taxon>
        <taxon>Klebsiella/Raoultella group</taxon>
        <taxon>Klebsiella</taxon>
    </lineage>
</organism>
<feature type="signal peptide" evidence="1">
    <location>
        <begin position="1"/>
        <end position="24"/>
    </location>
</feature>
<evidence type="ECO:0000313" key="2">
    <source>
        <dbReference type="EMBL" id="MEC6051575.1"/>
    </source>
</evidence>
<evidence type="ECO:0000256" key="1">
    <source>
        <dbReference type="SAM" id="SignalP"/>
    </source>
</evidence>
<evidence type="ECO:0000313" key="5">
    <source>
        <dbReference type="EMBL" id="UWZ76678.1"/>
    </source>
</evidence>
<dbReference type="Proteomes" id="UP001175817">
    <property type="component" value="Unassembled WGS sequence"/>
</dbReference>
<dbReference type="Proteomes" id="UP001060345">
    <property type="component" value="Chromosome"/>
</dbReference>
<feature type="chain" id="PRO_5043156536" description="Fimbrial protein" evidence="1">
    <location>
        <begin position="25"/>
        <end position="284"/>
    </location>
</feature>
<gene>
    <name evidence="3" type="ORF">CWM85_17090</name>
    <name evidence="4" type="ORF">NCTC11694_00261</name>
    <name evidence="5" type="ORF">NP224_13740</name>
    <name evidence="2" type="ORF">QAB24_013825</name>
</gene>
<name>A0A2J4ZCM9_9ENTR</name>
<evidence type="ECO:0008006" key="8">
    <source>
        <dbReference type="Google" id="ProtNLM"/>
    </source>
</evidence>
<evidence type="ECO:0000313" key="7">
    <source>
        <dbReference type="Proteomes" id="UP000255050"/>
    </source>
</evidence>
<reference evidence="4 7" key="3">
    <citation type="submission" date="2018-06" db="EMBL/GenBank/DDBJ databases">
        <authorList>
            <consortium name="Pathogen Informatics"/>
            <person name="Doyle S."/>
        </authorList>
    </citation>
    <scope>NUCLEOTIDE SEQUENCE [LARGE SCALE GENOMIC DNA]</scope>
    <source>
        <strain evidence="4 7">NCTC11694</strain>
    </source>
</reference>
<dbReference type="GeneID" id="66559798"/>
<reference evidence="2" key="5">
    <citation type="journal article" date="2023" name="Nat. Commun.">
        <title>Genomic dissection of endemic carbapenem resistance reveals metallo-beta-lactamase dissemination through clonal, plasmid and integron transfer.</title>
        <authorList>
            <person name="Macesic N."/>
            <person name="Hawkey J."/>
            <person name="Vezina B."/>
            <person name="Wisniewski J.A."/>
            <person name="Cottingham H."/>
            <person name="Blakeway L.V."/>
            <person name="Harshegyi T."/>
            <person name="Pragastis K."/>
            <person name="Badoordeen G.Z."/>
            <person name="Dennison A."/>
            <person name="Spelman D.W."/>
            <person name="Jenney A.W.J."/>
            <person name="Peleg A.Y."/>
        </authorList>
    </citation>
    <scope>NUCLEOTIDE SEQUENCE</scope>
    <source>
        <strain evidence="2">CPO078</strain>
    </source>
</reference>
<evidence type="ECO:0000313" key="4">
    <source>
        <dbReference type="EMBL" id="STR39124.1"/>
    </source>
</evidence>
<dbReference type="Gene3D" id="2.60.40.1090">
    <property type="entry name" value="Fimbrial-type adhesion domain"/>
    <property type="match status" value="1"/>
</dbReference>